<dbReference type="GO" id="GO:0016301">
    <property type="term" value="F:kinase activity"/>
    <property type="evidence" value="ECO:0007669"/>
    <property type="project" value="UniProtKB-KW"/>
</dbReference>
<keyword evidence="4" id="KW-0762">Sugar transport</keyword>
<evidence type="ECO:0000256" key="7">
    <source>
        <dbReference type="ARBA" id="ARBA00022777"/>
    </source>
</evidence>
<keyword evidence="5" id="KW-0808">Transferase</keyword>
<dbReference type="InterPro" id="IPR004720">
    <property type="entry name" value="PTS_IIB_sorbose-sp"/>
</dbReference>
<dbReference type="AlphaFoldDB" id="A0A2I1MQ80"/>
<dbReference type="EMBL" id="PKGY01000002">
    <property type="protein sequence ID" value="PKZ22300.1"/>
    <property type="molecule type" value="Genomic_DNA"/>
</dbReference>
<accession>A0A2I1MQ80</accession>
<evidence type="ECO:0000256" key="1">
    <source>
        <dbReference type="ARBA" id="ARBA00004496"/>
    </source>
</evidence>
<name>A0A2I1MQ80_9LACT</name>
<evidence type="ECO:0000256" key="4">
    <source>
        <dbReference type="ARBA" id="ARBA00022597"/>
    </source>
</evidence>
<dbReference type="Proteomes" id="UP000234239">
    <property type="component" value="Unassembled WGS sequence"/>
</dbReference>
<dbReference type="GO" id="GO:0005737">
    <property type="term" value="C:cytoplasm"/>
    <property type="evidence" value="ECO:0007669"/>
    <property type="project" value="UniProtKB-SubCell"/>
</dbReference>
<dbReference type="OrthoDB" id="9788818at2"/>
<comment type="caution">
    <text evidence="9">The sequence shown here is derived from an EMBL/GenBank/DDBJ whole genome shotgun (WGS) entry which is preliminary data.</text>
</comment>
<keyword evidence="6" id="KW-0598">Phosphotransferase system</keyword>
<evidence type="ECO:0000256" key="5">
    <source>
        <dbReference type="ARBA" id="ARBA00022679"/>
    </source>
</evidence>
<dbReference type="Pfam" id="PF03830">
    <property type="entry name" value="PTSIIB_sorb"/>
    <property type="match status" value="1"/>
</dbReference>
<evidence type="ECO:0000259" key="8">
    <source>
        <dbReference type="PROSITE" id="PS51101"/>
    </source>
</evidence>
<organism evidence="9 10">
    <name type="scientific">Aerococcus sanguinicola</name>
    <dbReference type="NCBI Taxonomy" id="119206"/>
    <lineage>
        <taxon>Bacteria</taxon>
        <taxon>Bacillati</taxon>
        <taxon>Bacillota</taxon>
        <taxon>Bacilli</taxon>
        <taxon>Lactobacillales</taxon>
        <taxon>Aerococcaceae</taxon>
        <taxon>Aerococcus</taxon>
    </lineage>
</organism>
<dbReference type="GO" id="GO:0008982">
    <property type="term" value="F:protein-N(PI)-phosphohistidine-sugar phosphotransferase activity"/>
    <property type="evidence" value="ECO:0007669"/>
    <property type="project" value="InterPro"/>
</dbReference>
<evidence type="ECO:0000256" key="2">
    <source>
        <dbReference type="ARBA" id="ARBA00022448"/>
    </source>
</evidence>
<keyword evidence="7" id="KW-0418">Kinase</keyword>
<evidence type="ECO:0000256" key="3">
    <source>
        <dbReference type="ARBA" id="ARBA00022490"/>
    </source>
</evidence>
<feature type="domain" description="PTS EIIB type-4" evidence="8">
    <location>
        <begin position="1"/>
        <end position="162"/>
    </location>
</feature>
<reference evidence="9 10" key="1">
    <citation type="submission" date="2017-12" db="EMBL/GenBank/DDBJ databases">
        <title>Phylogenetic diversity of female urinary microbiome.</title>
        <authorList>
            <person name="Thomas-White K."/>
            <person name="Wolfe A.J."/>
        </authorList>
    </citation>
    <scope>NUCLEOTIDE SEQUENCE [LARGE SCALE GENOMIC DNA]</scope>
    <source>
        <strain evidence="9 10">UMB0139</strain>
    </source>
</reference>
<keyword evidence="2" id="KW-0813">Transport</keyword>
<keyword evidence="3" id="KW-0963">Cytoplasm</keyword>
<dbReference type="CDD" id="cd00001">
    <property type="entry name" value="PTS_IIB_man"/>
    <property type="match status" value="1"/>
</dbReference>
<proteinExistence type="predicted"/>
<sequence length="162" mass="17822">MIIACRIDGRLVHGQVANLWTPKLSIERIIVVDDVVSENKIDKAGLRLATPNGVRLSVLPVARAAKQINEDRYKSQRVLIVAKTPAIFLELIEAGVPIEEINVGNMSQTDETTAISNSINVVQKDVDDFHKIADHGVKLIAQMAPSDPAKEFMPLLESKFKS</sequence>
<evidence type="ECO:0000313" key="9">
    <source>
        <dbReference type="EMBL" id="PKZ22300.1"/>
    </source>
</evidence>
<dbReference type="GO" id="GO:0009401">
    <property type="term" value="P:phosphoenolpyruvate-dependent sugar phosphotransferase system"/>
    <property type="evidence" value="ECO:0007669"/>
    <property type="project" value="UniProtKB-KW"/>
</dbReference>
<dbReference type="SUPFAM" id="SSF52728">
    <property type="entry name" value="PTS IIb component"/>
    <property type="match status" value="1"/>
</dbReference>
<dbReference type="Gene3D" id="3.40.35.10">
    <property type="entry name" value="Phosphotransferase system, sorbose subfamily IIB component"/>
    <property type="match status" value="1"/>
</dbReference>
<evidence type="ECO:0000256" key="6">
    <source>
        <dbReference type="ARBA" id="ARBA00022683"/>
    </source>
</evidence>
<evidence type="ECO:0000313" key="10">
    <source>
        <dbReference type="Proteomes" id="UP000234239"/>
    </source>
</evidence>
<comment type="subcellular location">
    <subcellularLocation>
        <location evidence="1">Cytoplasm</location>
    </subcellularLocation>
</comment>
<dbReference type="RefSeq" id="WP_070486300.1">
    <property type="nucleotide sequence ID" value="NZ_CAJHKM010000001.1"/>
</dbReference>
<gene>
    <name evidence="9" type="ORF">CYJ28_04085</name>
</gene>
<dbReference type="PROSITE" id="PS51101">
    <property type="entry name" value="PTS_EIIB_TYPE_4"/>
    <property type="match status" value="1"/>
</dbReference>
<dbReference type="InterPro" id="IPR036667">
    <property type="entry name" value="PTS_IIB_sorbose-sp_sf"/>
</dbReference>
<protein>
    <submittedName>
        <fullName evidence="9">PTS mannose/fructose/sorbose transporter subunit IIB</fullName>
    </submittedName>
</protein>